<evidence type="ECO:0000313" key="3">
    <source>
        <dbReference type="Proteomes" id="UP001367771"/>
    </source>
</evidence>
<dbReference type="RefSeq" id="WP_336544888.1">
    <property type="nucleotide sequence ID" value="NZ_JBBBDM010000002.1"/>
</dbReference>
<organism evidence="2 3">
    <name type="scientific">Sphingomonas kyungheensis</name>
    <dbReference type="NCBI Taxonomy" id="1069987"/>
    <lineage>
        <taxon>Bacteria</taxon>
        <taxon>Pseudomonadati</taxon>
        <taxon>Pseudomonadota</taxon>
        <taxon>Alphaproteobacteria</taxon>
        <taxon>Sphingomonadales</taxon>
        <taxon>Sphingomonadaceae</taxon>
        <taxon>Sphingomonas</taxon>
    </lineage>
</organism>
<accession>A0ABU8H1T7</accession>
<dbReference type="EMBL" id="JBBBDM010000002">
    <property type="protein sequence ID" value="MEI5686939.1"/>
    <property type="molecule type" value="Genomic_DNA"/>
</dbReference>
<evidence type="ECO:0000256" key="1">
    <source>
        <dbReference type="SAM" id="MobiDB-lite"/>
    </source>
</evidence>
<protein>
    <submittedName>
        <fullName evidence="2">SH3 domain-containing protein</fullName>
    </submittedName>
</protein>
<name>A0ABU8H1T7_9SPHN</name>
<feature type="region of interest" description="Disordered" evidence="1">
    <location>
        <begin position="1"/>
        <end position="21"/>
    </location>
</feature>
<proteinExistence type="predicted"/>
<reference evidence="2 3" key="1">
    <citation type="journal article" date="2013" name="Int. J. Syst. Evol. Microbiol.">
        <title>Sphingomonas kyungheensis sp. nov., a bacterium with ginsenoside-converting activity isolated from soil of a ginseng field.</title>
        <authorList>
            <person name="Son H.M."/>
            <person name="Yang J.E."/>
            <person name="Park Y."/>
            <person name="Han C.K."/>
            <person name="Kim S.G."/>
            <person name="Kook M."/>
            <person name="Yi T.H."/>
        </authorList>
    </citation>
    <scope>NUCLEOTIDE SEQUENCE [LARGE SCALE GENOMIC DNA]</scope>
    <source>
        <strain evidence="2 3">LMG 26582</strain>
    </source>
</reference>
<comment type="caution">
    <text evidence="2">The sequence shown here is derived from an EMBL/GenBank/DDBJ whole genome shotgun (WGS) entry which is preliminary data.</text>
</comment>
<gene>
    <name evidence="2" type="ORF">V8201_07585</name>
</gene>
<keyword evidence="3" id="KW-1185">Reference proteome</keyword>
<dbReference type="Proteomes" id="UP001367771">
    <property type="component" value="Unassembled WGS sequence"/>
</dbReference>
<evidence type="ECO:0000313" key="2">
    <source>
        <dbReference type="EMBL" id="MEI5686939.1"/>
    </source>
</evidence>
<sequence>MAKATPGRSSQPSRKAFALTGPSVTLDPRTHAVRGDLADVRLAERVFAPHYAAPIAAVATAAGTIFADRGLSDPLGALDAGEQFEVLELAGRHAWGRATTHGLVGYVDRALLDRAAS</sequence>